<evidence type="ECO:0000256" key="6">
    <source>
        <dbReference type="ARBA" id="ARBA00022741"/>
    </source>
</evidence>
<evidence type="ECO:0000256" key="5">
    <source>
        <dbReference type="ARBA" id="ARBA00022723"/>
    </source>
</evidence>
<keyword evidence="12" id="KW-0418">Kinase</keyword>
<dbReference type="FunFam" id="1.10.510.10:FF:000768">
    <property type="entry name" value="Non-specific serine/threonine protein kinase"/>
    <property type="match status" value="1"/>
</dbReference>
<protein>
    <recommendedName>
        <fullName evidence="3">non-specific serine/threonine protein kinase</fullName>
        <ecNumber evidence="3">2.7.11.1</ecNumber>
    </recommendedName>
</protein>
<dbReference type="EMBL" id="CAXITT010000211">
    <property type="protein sequence ID" value="CAL1535814.1"/>
    <property type="molecule type" value="Genomic_DNA"/>
</dbReference>
<evidence type="ECO:0000256" key="10">
    <source>
        <dbReference type="ARBA" id="ARBA00048679"/>
    </source>
</evidence>
<dbReference type="InterPro" id="IPR008271">
    <property type="entry name" value="Ser/Thr_kinase_AS"/>
</dbReference>
<feature type="binding site" evidence="11">
    <location>
        <position position="203"/>
    </location>
    <ligand>
        <name>ATP</name>
        <dbReference type="ChEBI" id="CHEBI:30616"/>
    </ligand>
</feature>
<dbReference type="EC" id="2.7.11.1" evidence="3"/>
<organism evidence="15 16">
    <name type="scientific">Lymnaea stagnalis</name>
    <name type="common">Great pond snail</name>
    <name type="synonym">Helix stagnalis</name>
    <dbReference type="NCBI Taxonomy" id="6523"/>
    <lineage>
        <taxon>Eukaryota</taxon>
        <taxon>Metazoa</taxon>
        <taxon>Spiralia</taxon>
        <taxon>Lophotrochozoa</taxon>
        <taxon>Mollusca</taxon>
        <taxon>Gastropoda</taxon>
        <taxon>Heterobranchia</taxon>
        <taxon>Euthyneura</taxon>
        <taxon>Panpulmonata</taxon>
        <taxon>Hygrophila</taxon>
        <taxon>Lymnaeoidea</taxon>
        <taxon>Lymnaeidae</taxon>
        <taxon>Lymnaea</taxon>
    </lineage>
</organism>
<dbReference type="InterPro" id="IPR011009">
    <property type="entry name" value="Kinase-like_dom_sf"/>
</dbReference>
<dbReference type="PANTHER" id="PTHR45832:SF22">
    <property type="entry name" value="SERINE_THREONINE-PROTEIN KINASE SAMKA-RELATED"/>
    <property type="match status" value="1"/>
</dbReference>
<evidence type="ECO:0000256" key="3">
    <source>
        <dbReference type="ARBA" id="ARBA00012513"/>
    </source>
</evidence>
<evidence type="ECO:0000313" key="15">
    <source>
        <dbReference type="EMBL" id="CAL1535814.1"/>
    </source>
</evidence>
<keyword evidence="6 11" id="KW-0547">Nucleotide-binding</keyword>
<dbReference type="InterPro" id="IPR000095">
    <property type="entry name" value="CRIB_dom"/>
</dbReference>
<evidence type="ECO:0000256" key="2">
    <source>
        <dbReference type="ARBA" id="ARBA00008874"/>
    </source>
</evidence>
<evidence type="ECO:0000256" key="1">
    <source>
        <dbReference type="ARBA" id="ARBA00001946"/>
    </source>
</evidence>
<keyword evidence="7 11" id="KW-0067">ATP-binding</keyword>
<dbReference type="InterPro" id="IPR051931">
    <property type="entry name" value="PAK3-like"/>
</dbReference>
<dbReference type="GO" id="GO:0004674">
    <property type="term" value="F:protein serine/threonine kinase activity"/>
    <property type="evidence" value="ECO:0007669"/>
    <property type="project" value="UniProtKB-KW"/>
</dbReference>
<dbReference type="PANTHER" id="PTHR45832">
    <property type="entry name" value="SERINE/THREONINE-PROTEIN KINASE SAMKA-RELATED-RELATED"/>
    <property type="match status" value="1"/>
</dbReference>
<dbReference type="PROSITE" id="PS00107">
    <property type="entry name" value="PROTEIN_KINASE_ATP"/>
    <property type="match status" value="1"/>
</dbReference>
<evidence type="ECO:0000256" key="9">
    <source>
        <dbReference type="ARBA" id="ARBA00047899"/>
    </source>
</evidence>
<evidence type="ECO:0000259" key="14">
    <source>
        <dbReference type="PROSITE" id="PS50011"/>
    </source>
</evidence>
<comment type="catalytic activity">
    <reaction evidence="10">
        <text>L-seryl-[protein] + ATP = O-phospho-L-seryl-[protein] + ADP + H(+)</text>
        <dbReference type="Rhea" id="RHEA:17989"/>
        <dbReference type="Rhea" id="RHEA-COMP:9863"/>
        <dbReference type="Rhea" id="RHEA-COMP:11604"/>
        <dbReference type="ChEBI" id="CHEBI:15378"/>
        <dbReference type="ChEBI" id="CHEBI:29999"/>
        <dbReference type="ChEBI" id="CHEBI:30616"/>
        <dbReference type="ChEBI" id="CHEBI:83421"/>
        <dbReference type="ChEBI" id="CHEBI:456216"/>
        <dbReference type="EC" id="2.7.11.1"/>
    </reaction>
</comment>
<dbReference type="Gene3D" id="3.30.200.20">
    <property type="entry name" value="Phosphorylase Kinase, domain 1"/>
    <property type="match status" value="1"/>
</dbReference>
<dbReference type="PROSITE" id="PS50011">
    <property type="entry name" value="PROTEIN_KINASE_DOM"/>
    <property type="match status" value="1"/>
</dbReference>
<dbReference type="SMART" id="SM00220">
    <property type="entry name" value="S_TKc"/>
    <property type="match status" value="1"/>
</dbReference>
<accession>A0AAV2HSH4</accession>
<evidence type="ECO:0000256" key="12">
    <source>
        <dbReference type="RuleBase" id="RU000304"/>
    </source>
</evidence>
<feature type="domain" description="Protein kinase" evidence="14">
    <location>
        <begin position="169"/>
        <end position="425"/>
    </location>
</feature>
<dbReference type="Proteomes" id="UP001497497">
    <property type="component" value="Unassembled WGS sequence"/>
</dbReference>
<keyword evidence="16" id="KW-1185">Reference proteome</keyword>
<dbReference type="PROSITE" id="PS00108">
    <property type="entry name" value="PROTEIN_KINASE_ST"/>
    <property type="match status" value="1"/>
</dbReference>
<dbReference type="Pfam" id="PF00069">
    <property type="entry name" value="Pkinase"/>
    <property type="match status" value="1"/>
</dbReference>
<dbReference type="AlphaFoldDB" id="A0AAV2HSH4"/>
<evidence type="ECO:0000256" key="11">
    <source>
        <dbReference type="PROSITE-ProRule" id="PRU10141"/>
    </source>
</evidence>
<sequence>MSLKKDNEVLMPLENPFNMDQNFHVEYDKDKKEFIGLPKLWEQLLDTSDISKSEQSAYPDAVLNSLKTYQMTIKQQNSTAKFMMVETTILESDESLPSSDPLTPSADSSPNLDSVDEADGPSLTTDGEDDVDGPGIRLRHQVVTKHDAEVNAALKALASPGDPYKKYDIDIQNKLGAGASGTVCLARYKDTTSMVSPQMVAIKMMDLNRQPKKELIISEIKVMKLHRHENIVNFLDCYHLGEELWVVMEYLDGGPLADVVTQTVMQEGQMAAICLECLKALQFLHERNIIHRDIKSDNVLLSMIGSVKLTDFGFCAQLSGEKSKRDTMVGTYSWMAPEVVSRKQYGKKIDIWSLGIMVIEMIEGQPPYLHERPLKILYLIGAKGKPTIKEENKLSIELKHFIDRCLEVDVDKRSSSADLLKHPFLKRAMPLATLRPLIKAARKALGKS</sequence>
<dbReference type="InterPro" id="IPR000719">
    <property type="entry name" value="Prot_kinase_dom"/>
</dbReference>
<dbReference type="InterPro" id="IPR036936">
    <property type="entry name" value="CRIB_dom_sf"/>
</dbReference>
<keyword evidence="5" id="KW-0479">Metal-binding</keyword>
<evidence type="ECO:0000256" key="8">
    <source>
        <dbReference type="ARBA" id="ARBA00022842"/>
    </source>
</evidence>
<comment type="catalytic activity">
    <reaction evidence="9">
        <text>L-threonyl-[protein] + ATP = O-phospho-L-threonyl-[protein] + ADP + H(+)</text>
        <dbReference type="Rhea" id="RHEA:46608"/>
        <dbReference type="Rhea" id="RHEA-COMP:11060"/>
        <dbReference type="Rhea" id="RHEA-COMP:11605"/>
        <dbReference type="ChEBI" id="CHEBI:15378"/>
        <dbReference type="ChEBI" id="CHEBI:30013"/>
        <dbReference type="ChEBI" id="CHEBI:30616"/>
        <dbReference type="ChEBI" id="CHEBI:61977"/>
        <dbReference type="ChEBI" id="CHEBI:456216"/>
        <dbReference type="EC" id="2.7.11.1"/>
    </reaction>
</comment>
<comment type="caution">
    <text evidence="15">The sequence shown here is derived from an EMBL/GenBank/DDBJ whole genome shotgun (WGS) entry which is preliminary data.</text>
</comment>
<gene>
    <name evidence="15" type="ORF">GSLYS_00009774001</name>
</gene>
<dbReference type="Pfam" id="PF00786">
    <property type="entry name" value="PBD"/>
    <property type="match status" value="1"/>
</dbReference>
<evidence type="ECO:0000256" key="13">
    <source>
        <dbReference type="SAM" id="MobiDB-lite"/>
    </source>
</evidence>
<dbReference type="Gene3D" id="3.90.810.10">
    <property type="entry name" value="CRIB domain"/>
    <property type="match status" value="1"/>
</dbReference>
<feature type="region of interest" description="Disordered" evidence="13">
    <location>
        <begin position="92"/>
        <end position="135"/>
    </location>
</feature>
<feature type="compositionally biased region" description="Polar residues" evidence="13">
    <location>
        <begin position="95"/>
        <end position="112"/>
    </location>
</feature>
<comment type="cofactor">
    <cofactor evidence="1">
        <name>Mg(2+)</name>
        <dbReference type="ChEBI" id="CHEBI:18420"/>
    </cofactor>
</comment>
<dbReference type="SUPFAM" id="SSF56112">
    <property type="entry name" value="Protein kinase-like (PK-like)"/>
    <property type="match status" value="1"/>
</dbReference>
<dbReference type="GO" id="GO:0046872">
    <property type="term" value="F:metal ion binding"/>
    <property type="evidence" value="ECO:0007669"/>
    <property type="project" value="UniProtKB-KW"/>
</dbReference>
<dbReference type="InterPro" id="IPR017441">
    <property type="entry name" value="Protein_kinase_ATP_BS"/>
</dbReference>
<dbReference type="GO" id="GO:0005524">
    <property type="term" value="F:ATP binding"/>
    <property type="evidence" value="ECO:0007669"/>
    <property type="project" value="UniProtKB-UniRule"/>
</dbReference>
<keyword evidence="12" id="KW-0723">Serine/threonine-protein kinase</keyword>
<name>A0AAV2HSH4_LYMST</name>
<dbReference type="Gene3D" id="1.10.510.10">
    <property type="entry name" value="Transferase(Phosphotransferase) domain 1"/>
    <property type="match status" value="1"/>
</dbReference>
<keyword evidence="4" id="KW-0808">Transferase</keyword>
<evidence type="ECO:0000313" key="16">
    <source>
        <dbReference type="Proteomes" id="UP001497497"/>
    </source>
</evidence>
<keyword evidence="8" id="KW-0460">Magnesium</keyword>
<comment type="similarity">
    <text evidence="2">Belongs to the protein kinase superfamily. STE Ser/Thr protein kinase family. STE20 subfamily.</text>
</comment>
<evidence type="ECO:0000256" key="4">
    <source>
        <dbReference type="ARBA" id="ARBA00022679"/>
    </source>
</evidence>
<evidence type="ECO:0000256" key="7">
    <source>
        <dbReference type="ARBA" id="ARBA00022840"/>
    </source>
</evidence>
<proteinExistence type="inferred from homology"/>
<reference evidence="15 16" key="1">
    <citation type="submission" date="2024-04" db="EMBL/GenBank/DDBJ databases">
        <authorList>
            <consortium name="Genoscope - CEA"/>
            <person name="William W."/>
        </authorList>
    </citation>
    <scope>NUCLEOTIDE SEQUENCE [LARGE SCALE GENOMIC DNA]</scope>
</reference>